<feature type="non-terminal residue" evidence="3">
    <location>
        <position position="1254"/>
    </location>
</feature>
<dbReference type="EMBL" id="AEYE02000005">
    <property type="protein sequence ID" value="EPE99603.1"/>
    <property type="molecule type" value="Genomic_DNA"/>
</dbReference>
<dbReference type="NCBIfam" id="TIGR01965">
    <property type="entry name" value="VCBS_repeat"/>
    <property type="match status" value="8"/>
</dbReference>
<feature type="compositionally biased region" description="Low complexity" evidence="1">
    <location>
        <begin position="146"/>
        <end position="162"/>
    </location>
</feature>
<name>S3ILE5_9HYPH</name>
<comment type="caution">
    <text evidence="3">The sequence shown here is derived from an EMBL/GenBank/DDBJ whole genome shotgun (WGS) entry which is preliminary data.</text>
</comment>
<accession>S3ILE5</accession>
<organism evidence="3 4">
    <name type="scientific">Rhizobium grahamii CCGE 502</name>
    <dbReference type="NCBI Taxonomy" id="990285"/>
    <lineage>
        <taxon>Bacteria</taxon>
        <taxon>Pseudomonadati</taxon>
        <taxon>Pseudomonadota</taxon>
        <taxon>Alphaproteobacteria</taxon>
        <taxon>Hyphomicrobiales</taxon>
        <taxon>Rhizobiaceae</taxon>
        <taxon>Rhizobium/Agrobacterium group</taxon>
        <taxon>Rhizobium</taxon>
    </lineage>
</organism>
<feature type="region of interest" description="Disordered" evidence="1">
    <location>
        <begin position="146"/>
        <end position="172"/>
    </location>
</feature>
<sequence>MSIEDPRISATASENVSHDFRQDIHEDASIDVSAAQGVEVAQADNSQQPEKTDRVPQAPQTVAANVHPAEIVPDQNNVAHLPADVSIDDIRVEGNNLVLVQADGTEIVIVNGALHVPTFLLGEVELPQQAVIAALEQNNINVAAGPDGSYSASASAPSSGADFQDTIQQDPNDPTQLAQLLADTQQGDPTLGSGEDVDINNAPIIELMDSLVYNDTANDDEFPILRGVVPGRDIDNNDVLRYGVQGGLPLAGDSNYDIVKVGSYGELRLNSVTGAYIFTPNDAAIEGLKDHQSESFTFTVTDKSGASGTQVWTVDVNGVNDTASISGDAAAKLVEDAKGNTIASGQLTVGDRDTGDGHFQDPSAEAKEGHYGTFTFDAQTGAWTYRLNNASSAIQGLAANQVVHETLTVVSADGTATQVIDITITGTNDAPVIGGEAILTGKVSDVAETVNPALDAGMQSANGSLTFTDVDLTDRPEASFAVKTVTTSEGLTLSSEQEAALKAAFSVTNAAGNSHDGTVNWSYSIAESALDFLAKGQSVELTYAITVDDGHGGTDSRDVTVTITGENDVPVLTASTGDVQAWSVNAGNHLDLGDAFAGGNVLDNAHANDVDTGDKLTVVGVAAGAVVDGASVSGHVGSLIEGKYGYLTLSANGGWVYTLNNLDGDTRALVKGAHANDVFTYTVTDKYGATATQTLTIDVTGGNSAPDAHADVNLGAAVTEQGVNPGNAAFAGNDSASGNVLANDTDVDTVGGIETKTVIGVAAGVSIFGASGHVGTEIVGKYGTLTLSADGTWNYKLNNDDPDTQKLGQGDRTTEVFTYTMADATGATSTSTLSIAITGTNDAPVIDGTQHVSGDVREAGNLDSGAIDAGTSSISDQLTKSDVDVDDRTSNDSWSVVTAAGDVAEVTDTYGKFSVNQQGRWTYTLDNNDSDTQALFEGQTIQRTFTVKVTDSHGAYATQLVKITITGTNDVPVLKASTGDVQAWSVNAGNHLDFGNAFAGGNVLDNAHANDVDTGDKLTVVGVAAGAVVDGASVAGDVGKTIEGTYGSLKLSANGSWTYTLDNTDADTRALVKGAHANDVFTYTVTDKYGATATQTLTIDVTGGNSAPDAHADVNLGAAVTERGVNPGNTEFAGNDSASGNVLTNDTDVDTVGGIETKSVIGVAAGVSIFGASGHVGTEVVGTYGTLTLNADGTWNYKLNNNDTNTQKLAQGERATEVFTYTMTDAAGATSTSTLSIAITGTNDAPVAQAQVNG</sequence>
<keyword evidence="4" id="KW-1185">Reference proteome</keyword>
<dbReference type="PANTHER" id="PTHR14139:SF2">
    <property type="entry name" value="CALSYNTENIN-1"/>
    <property type="match status" value="1"/>
</dbReference>
<feature type="domain" description="RapA2 cadherin-like" evidence="2">
    <location>
        <begin position="961"/>
        <end position="1059"/>
    </location>
</feature>
<feature type="domain" description="RapA2 cadherin-like" evidence="2">
    <location>
        <begin position="693"/>
        <end position="795"/>
    </location>
</feature>
<dbReference type="HOGENOM" id="CLU_265612_0_0_5"/>
<dbReference type="InterPro" id="IPR013783">
    <property type="entry name" value="Ig-like_fold"/>
</dbReference>
<gene>
    <name evidence="3" type="ORF">RGCCGE502_05450</name>
</gene>
<dbReference type="Pfam" id="PF17803">
    <property type="entry name" value="Cadherin_4"/>
    <property type="match status" value="6"/>
</dbReference>
<dbReference type="AlphaFoldDB" id="S3ILE5"/>
<evidence type="ECO:0000256" key="1">
    <source>
        <dbReference type="SAM" id="MobiDB-lite"/>
    </source>
</evidence>
<evidence type="ECO:0000313" key="3">
    <source>
        <dbReference type="EMBL" id="EPE99603.1"/>
    </source>
</evidence>
<evidence type="ECO:0000313" key="4">
    <source>
        <dbReference type="Proteomes" id="UP000014411"/>
    </source>
</evidence>
<evidence type="ECO:0000259" key="2">
    <source>
        <dbReference type="Pfam" id="PF17803"/>
    </source>
</evidence>
<feature type="domain" description="RapA2 cadherin-like" evidence="2">
    <location>
        <begin position="1095"/>
        <end position="1197"/>
    </location>
</feature>
<dbReference type="InterPro" id="IPR040853">
    <property type="entry name" value="RapA2_cadherin-like"/>
</dbReference>
<feature type="domain" description="RapA2 cadherin-like" evidence="2">
    <location>
        <begin position="558"/>
        <end position="657"/>
    </location>
</feature>
<proteinExistence type="predicted"/>
<dbReference type="RefSeq" id="WP_016553163.1">
    <property type="nucleotide sequence ID" value="NZ_AEYE02000005.1"/>
</dbReference>
<dbReference type="eggNOG" id="COG2304">
    <property type="taxonomic scope" value="Bacteria"/>
</dbReference>
<dbReference type="Proteomes" id="UP000014411">
    <property type="component" value="Unassembled WGS sequence"/>
</dbReference>
<dbReference type="InterPro" id="IPR010221">
    <property type="entry name" value="VCBS_dom"/>
</dbReference>
<dbReference type="STRING" id="990285.RGCCGE502_05450"/>
<feature type="compositionally biased region" description="Basic and acidic residues" evidence="1">
    <location>
        <begin position="16"/>
        <end position="28"/>
    </location>
</feature>
<feature type="region of interest" description="Disordered" evidence="1">
    <location>
        <begin position="1"/>
        <end position="28"/>
    </location>
</feature>
<feature type="domain" description="RapA2 cadherin-like" evidence="2">
    <location>
        <begin position="313"/>
        <end position="385"/>
    </location>
</feature>
<dbReference type="Gene3D" id="2.60.40.10">
    <property type="entry name" value="Immunoglobulins"/>
    <property type="match status" value="6"/>
</dbReference>
<reference evidence="3 4" key="1">
    <citation type="journal article" date="2012" name="J. Bacteriol.">
        <title>Genome sequence of Rhizobium grahamii CCGE502, a broad-host-range symbiont with low nodulation competitiveness in Phaseolus vulgaris.</title>
        <authorList>
            <person name="Althabegoiti M.J."/>
            <person name="Lozano L."/>
            <person name="Torres-Tejerizo G."/>
            <person name="Ormeno-Orrillo E."/>
            <person name="Rogel M.A."/>
            <person name="Gonzalez V."/>
            <person name="Martinez-Romero E."/>
        </authorList>
    </citation>
    <scope>NUCLEOTIDE SEQUENCE [LARGE SCALE GENOMIC DNA]</scope>
    <source>
        <strain evidence="3 4">CCGE 502</strain>
    </source>
</reference>
<dbReference type="PANTHER" id="PTHR14139">
    <property type="entry name" value="CALSYNTENIN"/>
    <property type="match status" value="1"/>
</dbReference>
<protein>
    <submittedName>
        <fullName evidence="3">Outer membrane adhesin-like protein</fullName>
    </submittedName>
</protein>
<feature type="domain" description="RapA2 cadherin-like" evidence="2">
    <location>
        <begin position="832"/>
        <end position="923"/>
    </location>
</feature>